<proteinExistence type="predicted"/>
<feature type="compositionally biased region" description="Acidic residues" evidence="1">
    <location>
        <begin position="190"/>
        <end position="209"/>
    </location>
</feature>
<feature type="compositionally biased region" description="Basic and acidic residues" evidence="1">
    <location>
        <begin position="234"/>
        <end position="252"/>
    </location>
</feature>
<keyword evidence="3" id="KW-1185">Reference proteome</keyword>
<gene>
    <name evidence="2" type="ORF">D1B32_05650</name>
</gene>
<feature type="compositionally biased region" description="Acidic residues" evidence="1">
    <location>
        <begin position="37"/>
        <end position="64"/>
    </location>
</feature>
<evidence type="ECO:0000313" key="3">
    <source>
        <dbReference type="Proteomes" id="UP000285456"/>
    </source>
</evidence>
<organism evidence="2 3">
    <name type="scientific">Oceanobacillus profundus</name>
    <dbReference type="NCBI Taxonomy" id="372463"/>
    <lineage>
        <taxon>Bacteria</taxon>
        <taxon>Bacillati</taxon>
        <taxon>Bacillota</taxon>
        <taxon>Bacilli</taxon>
        <taxon>Bacillales</taxon>
        <taxon>Bacillaceae</taxon>
        <taxon>Oceanobacillus</taxon>
    </lineage>
</organism>
<evidence type="ECO:0000256" key="1">
    <source>
        <dbReference type="SAM" id="MobiDB-lite"/>
    </source>
</evidence>
<feature type="region of interest" description="Disordered" evidence="1">
    <location>
        <begin position="190"/>
        <end position="252"/>
    </location>
</feature>
<dbReference type="OrthoDB" id="2365850at2"/>
<evidence type="ECO:0000313" key="2">
    <source>
        <dbReference type="EMBL" id="RHW33527.1"/>
    </source>
</evidence>
<accession>A0A417YJR3</accession>
<comment type="caution">
    <text evidence="2">The sequence shown here is derived from an EMBL/GenBank/DDBJ whole genome shotgun (WGS) entry which is preliminary data.</text>
</comment>
<reference evidence="2 3" key="1">
    <citation type="journal article" date="2007" name="Int. J. Syst. Evol. Microbiol.">
        <title>Oceanobacillus profundus sp. nov., isolated from a deep-sea sediment core.</title>
        <authorList>
            <person name="Kim Y.G."/>
            <person name="Choi D.H."/>
            <person name="Hyun S."/>
            <person name="Cho B.C."/>
        </authorList>
    </citation>
    <scope>NUCLEOTIDE SEQUENCE [LARGE SCALE GENOMIC DNA]</scope>
    <source>
        <strain evidence="2 3">DSM 18246</strain>
    </source>
</reference>
<dbReference type="AlphaFoldDB" id="A0A417YJR3"/>
<name>A0A417YJR3_9BACI</name>
<sequence length="252" mass="29795">MLKRLLTWFISLFERHLSTITKEETKPLKMQLQFFADGDDDDPEDDSEDDLDDEDPEDDVPDLDELLKDPKFKKQYNAKFKGQLSKRMKKYEGIDPEEYRRLKEQAGKKKQNQDDDEDEELETLKSELTDKEKRLLRAERREKRALVKEYAVDNDVSPKLLARLINVDDIHLDEDGEAENLEELFEELEEEFPEYFGAADDEEEDEEEEPAKKKRKTTFVPGSRQKGNKKKKVNPKEAGRQKALERHKKEDE</sequence>
<dbReference type="RefSeq" id="WP_118888865.1">
    <property type="nucleotide sequence ID" value="NZ_PHUT01000003.1"/>
</dbReference>
<dbReference type="Proteomes" id="UP000285456">
    <property type="component" value="Unassembled WGS sequence"/>
</dbReference>
<protein>
    <submittedName>
        <fullName evidence="2">Uncharacterized protein</fullName>
    </submittedName>
</protein>
<feature type="region of interest" description="Disordered" evidence="1">
    <location>
        <begin position="87"/>
        <end position="126"/>
    </location>
</feature>
<dbReference type="EMBL" id="QWEH01000003">
    <property type="protein sequence ID" value="RHW33527.1"/>
    <property type="molecule type" value="Genomic_DNA"/>
</dbReference>
<feature type="region of interest" description="Disordered" evidence="1">
    <location>
        <begin position="31"/>
        <end position="71"/>
    </location>
</feature>
<feature type="compositionally biased region" description="Basic and acidic residues" evidence="1">
    <location>
        <begin position="90"/>
        <end position="113"/>
    </location>
</feature>